<feature type="transmembrane region" description="Helical" evidence="2">
    <location>
        <begin position="44"/>
        <end position="63"/>
    </location>
</feature>
<evidence type="ECO:0000313" key="4">
    <source>
        <dbReference type="EMBL" id="NHC13718.1"/>
    </source>
</evidence>
<feature type="domain" description="DUF1206" evidence="3">
    <location>
        <begin position="42"/>
        <end position="109"/>
    </location>
</feature>
<name>A0ABX0GT70_9ACTN</name>
<evidence type="ECO:0000256" key="1">
    <source>
        <dbReference type="SAM" id="MobiDB-lite"/>
    </source>
</evidence>
<feature type="transmembrane region" description="Helical" evidence="2">
    <location>
        <begin position="125"/>
        <end position="146"/>
    </location>
</feature>
<accession>A0ABX0GT70</accession>
<feature type="region of interest" description="Disordered" evidence="1">
    <location>
        <begin position="1"/>
        <end position="23"/>
    </location>
</feature>
<sequence>MVSSGVGSGSVTPERLRGAGRQAAGSAREAADSVWVERLARVGLAARGLVWALIGVLAAQIALGDRQGQADQQGAFSTLAQNGLGKALLWLAVAGFLGYAAWQVTEAGWGHRDADDAKSRTFERIGSLAQAVLYAALAFVAARTATGSGGGQGSEDATARLLGTSFGRPLVVLAGLVIIAVAVGLTWKGLTTSFEERLDLARLRPAARAGVRRLGQAGYVSRGAVLGLVGVLVIAAAVTFDPDKARGLDAALTELAGQPYGAYLLLLAAAGLLCFGAYSFVEARYRRL</sequence>
<comment type="caution">
    <text evidence="4">The sequence shown here is derived from an EMBL/GenBank/DDBJ whole genome shotgun (WGS) entry which is preliminary data.</text>
</comment>
<feature type="compositionally biased region" description="Low complexity" evidence="1">
    <location>
        <begin position="1"/>
        <end position="11"/>
    </location>
</feature>
<reference evidence="4 5" key="1">
    <citation type="submission" date="2020-03" db="EMBL/GenBank/DDBJ databases">
        <title>Two novel Motilibacter sp.</title>
        <authorList>
            <person name="Liu S."/>
        </authorList>
    </citation>
    <scope>NUCLEOTIDE SEQUENCE [LARGE SCALE GENOMIC DNA]</scope>
    <source>
        <strain evidence="4 5">E257</strain>
    </source>
</reference>
<dbReference type="EMBL" id="JAANNP010000002">
    <property type="protein sequence ID" value="NHC13718.1"/>
    <property type="molecule type" value="Genomic_DNA"/>
</dbReference>
<gene>
    <name evidence="4" type="ORF">G9H71_07985</name>
</gene>
<organism evidence="4 5">
    <name type="scientific">Motilibacter deserti</name>
    <dbReference type="NCBI Taxonomy" id="2714956"/>
    <lineage>
        <taxon>Bacteria</taxon>
        <taxon>Bacillati</taxon>
        <taxon>Actinomycetota</taxon>
        <taxon>Actinomycetes</taxon>
        <taxon>Motilibacterales</taxon>
        <taxon>Motilibacteraceae</taxon>
        <taxon>Motilibacter</taxon>
    </lineage>
</organism>
<keyword evidence="2" id="KW-1133">Transmembrane helix</keyword>
<dbReference type="RefSeq" id="WP_166280407.1">
    <property type="nucleotide sequence ID" value="NZ_JAANNP010000002.1"/>
</dbReference>
<evidence type="ECO:0000259" key="3">
    <source>
        <dbReference type="Pfam" id="PF06724"/>
    </source>
</evidence>
<proteinExistence type="predicted"/>
<feature type="domain" description="DUF1206" evidence="3">
    <location>
        <begin position="125"/>
        <end position="191"/>
    </location>
</feature>
<feature type="transmembrane region" description="Helical" evidence="2">
    <location>
        <begin position="219"/>
        <end position="240"/>
    </location>
</feature>
<feature type="transmembrane region" description="Helical" evidence="2">
    <location>
        <begin position="260"/>
        <end position="281"/>
    </location>
</feature>
<dbReference type="Proteomes" id="UP000800981">
    <property type="component" value="Unassembled WGS sequence"/>
</dbReference>
<keyword evidence="2" id="KW-0812">Transmembrane</keyword>
<keyword evidence="5" id="KW-1185">Reference proteome</keyword>
<feature type="transmembrane region" description="Helical" evidence="2">
    <location>
        <begin position="83"/>
        <end position="104"/>
    </location>
</feature>
<protein>
    <submittedName>
        <fullName evidence="4">DUF1206 domain-containing protein</fullName>
    </submittedName>
</protein>
<dbReference type="InterPro" id="IPR009597">
    <property type="entry name" value="DUF1206"/>
</dbReference>
<keyword evidence="2" id="KW-0472">Membrane</keyword>
<feature type="domain" description="DUF1206" evidence="3">
    <location>
        <begin position="217"/>
        <end position="286"/>
    </location>
</feature>
<evidence type="ECO:0000313" key="5">
    <source>
        <dbReference type="Proteomes" id="UP000800981"/>
    </source>
</evidence>
<dbReference type="Pfam" id="PF06724">
    <property type="entry name" value="DUF1206"/>
    <property type="match status" value="3"/>
</dbReference>
<evidence type="ECO:0000256" key="2">
    <source>
        <dbReference type="SAM" id="Phobius"/>
    </source>
</evidence>
<feature type="transmembrane region" description="Helical" evidence="2">
    <location>
        <begin position="166"/>
        <end position="187"/>
    </location>
</feature>